<dbReference type="Gene3D" id="3.40.630.30">
    <property type="match status" value="1"/>
</dbReference>
<dbReference type="SUPFAM" id="SSF55729">
    <property type="entry name" value="Acyl-CoA N-acyltransferases (Nat)"/>
    <property type="match status" value="1"/>
</dbReference>
<reference evidence="4 5" key="1">
    <citation type="submission" date="2018-10" db="EMBL/GenBank/DDBJ databases">
        <title>Aeromicrobium sp. 9W16Y-2 whole genome shotgun sequence.</title>
        <authorList>
            <person name="Li F."/>
        </authorList>
    </citation>
    <scope>NUCLEOTIDE SEQUENCE [LARGE SCALE GENOMIC DNA]</scope>
    <source>
        <strain evidence="4 5">9W16Y-2</strain>
    </source>
</reference>
<dbReference type="RefSeq" id="WP_121792724.1">
    <property type="nucleotide sequence ID" value="NZ_RDBF01000001.1"/>
</dbReference>
<dbReference type="EMBL" id="RDBF01000001">
    <property type="protein sequence ID" value="RLV57316.1"/>
    <property type="molecule type" value="Genomic_DNA"/>
</dbReference>
<dbReference type="PROSITE" id="PS51186">
    <property type="entry name" value="GNAT"/>
    <property type="match status" value="1"/>
</dbReference>
<evidence type="ECO:0000259" key="3">
    <source>
        <dbReference type="PROSITE" id="PS51186"/>
    </source>
</evidence>
<dbReference type="InterPro" id="IPR000182">
    <property type="entry name" value="GNAT_dom"/>
</dbReference>
<feature type="domain" description="N-acetyltransferase" evidence="3">
    <location>
        <begin position="3"/>
        <end position="150"/>
    </location>
</feature>
<dbReference type="Pfam" id="PF00583">
    <property type="entry name" value="Acetyltransf_1"/>
    <property type="match status" value="1"/>
</dbReference>
<dbReference type="InterPro" id="IPR050832">
    <property type="entry name" value="Bact_Acetyltransf"/>
</dbReference>
<dbReference type="OrthoDB" id="9805924at2"/>
<keyword evidence="2" id="KW-0012">Acyltransferase</keyword>
<gene>
    <name evidence="4" type="ORF">D9V41_01340</name>
</gene>
<evidence type="ECO:0000256" key="1">
    <source>
        <dbReference type="ARBA" id="ARBA00022679"/>
    </source>
</evidence>
<dbReference type="AlphaFoldDB" id="A0A3L8PPK1"/>
<dbReference type="Proteomes" id="UP000282515">
    <property type="component" value="Unassembled WGS sequence"/>
</dbReference>
<keyword evidence="1 4" id="KW-0808">Transferase</keyword>
<evidence type="ECO:0000313" key="4">
    <source>
        <dbReference type="EMBL" id="RLV57316.1"/>
    </source>
</evidence>
<evidence type="ECO:0000256" key="2">
    <source>
        <dbReference type="ARBA" id="ARBA00023315"/>
    </source>
</evidence>
<protein>
    <submittedName>
        <fullName evidence="4">GNAT family N-acetyltransferase</fullName>
    </submittedName>
</protein>
<dbReference type="InterPro" id="IPR016181">
    <property type="entry name" value="Acyl_CoA_acyltransferase"/>
</dbReference>
<proteinExistence type="predicted"/>
<evidence type="ECO:0000313" key="5">
    <source>
        <dbReference type="Proteomes" id="UP000282515"/>
    </source>
</evidence>
<dbReference type="PANTHER" id="PTHR43877">
    <property type="entry name" value="AMINOALKYLPHOSPHONATE N-ACETYLTRANSFERASE-RELATED-RELATED"/>
    <property type="match status" value="1"/>
</dbReference>
<dbReference type="CDD" id="cd04301">
    <property type="entry name" value="NAT_SF"/>
    <property type="match status" value="1"/>
</dbReference>
<organism evidence="4 5">
    <name type="scientific">Aeromicrobium phragmitis</name>
    <dbReference type="NCBI Taxonomy" id="2478914"/>
    <lineage>
        <taxon>Bacteria</taxon>
        <taxon>Bacillati</taxon>
        <taxon>Actinomycetota</taxon>
        <taxon>Actinomycetes</taxon>
        <taxon>Propionibacteriales</taxon>
        <taxon>Nocardioidaceae</taxon>
        <taxon>Aeromicrobium</taxon>
    </lineage>
</organism>
<name>A0A3L8PPK1_9ACTN</name>
<accession>A0A3L8PPK1</accession>
<sequence length="150" mass="16005">MTVQIRGVAAADETEWSRLYAGYRAFYQLDNDPQAVQTTWEWVSTAQHGFVGLVATIDGTVVGLANLRRFARPSTAALGLYLDDLFTAPEARGAGVATALLREAAAIAAGEGAKVVRWITSADNAAARSVYDKVATATSWVTYDMAPAPH</sequence>
<dbReference type="GO" id="GO:0016747">
    <property type="term" value="F:acyltransferase activity, transferring groups other than amino-acyl groups"/>
    <property type="evidence" value="ECO:0007669"/>
    <property type="project" value="InterPro"/>
</dbReference>
<comment type="caution">
    <text evidence="4">The sequence shown here is derived from an EMBL/GenBank/DDBJ whole genome shotgun (WGS) entry which is preliminary data.</text>
</comment>
<keyword evidence="5" id="KW-1185">Reference proteome</keyword>